<keyword evidence="5" id="KW-1185">Reference proteome</keyword>
<dbReference type="OrthoDB" id="1522765at2"/>
<dbReference type="PANTHER" id="PTHR46825">
    <property type="entry name" value="D-ALANYL-D-ALANINE-CARBOXYPEPTIDASE/ENDOPEPTIDASE AMPH"/>
    <property type="match status" value="1"/>
</dbReference>
<dbReference type="Proteomes" id="UP000053091">
    <property type="component" value="Unassembled WGS sequence"/>
</dbReference>
<dbReference type="Gene3D" id="2.40.128.600">
    <property type="match status" value="1"/>
</dbReference>
<dbReference type="AlphaFoldDB" id="A0A0S7BQ15"/>
<dbReference type="InterPro" id="IPR021860">
    <property type="entry name" value="Peptidase_S12_Pab87-rel_C"/>
</dbReference>
<dbReference type="InterPro" id="IPR050491">
    <property type="entry name" value="AmpC-like"/>
</dbReference>
<sequence length="516" mass="58551">MERSKKFITSIILSLTLLSCITASGQNKKAGELDKYFENALIKWRVPGMAVGIIKDNQVFLLKGYGVRETGKQDAVDENTLFAVASNTKSFTSTALGMLVDEGKISWDDKVTDHLPWFRLYDPYVTMNITIRDLLTHRTGLETFSGDLIWYGSTHSREEVVRRASNLKPTHGFRAGYGYSNIMYLAAGLIIEKVSGLRWDDFISQRIFGPLGMNSSNTSITRLDLNGNTAIPHNDADNEVIPIKYLNWDNIGPAGSINSSASDMLKWIRFQLEKGKINGQPLISEKALREIWSPQIMQKVSPFSEKNWPSTHFKSYGMGWSLMDYHGKKIISHSGGYDGFISFSAFVPEADLGYVILTNKNSSLYLPLSYRILDYFLSDERTDWSEKIFELIEQGNAAEKKKSEEEIAGRITGTSPALPLSQYCGTYTSEIYGDAEVQLKDDQLYLIFKHTPIFHSPLEHWHYNTFTLKFPEVPSLPQGKAAFILNRDNQIDRMLIDVPNPDFDFTELDFIRQQQD</sequence>
<evidence type="ECO:0000313" key="4">
    <source>
        <dbReference type="EMBL" id="GAP42682.1"/>
    </source>
</evidence>
<dbReference type="EMBL" id="DF968182">
    <property type="protein sequence ID" value="GAP42682.1"/>
    <property type="molecule type" value="Genomic_DNA"/>
</dbReference>
<gene>
    <name evidence="4" type="ORF">TBC1_11819</name>
</gene>
<evidence type="ECO:0000256" key="1">
    <source>
        <dbReference type="SAM" id="SignalP"/>
    </source>
</evidence>
<dbReference type="InterPro" id="IPR001466">
    <property type="entry name" value="Beta-lactam-related"/>
</dbReference>
<feature type="domain" description="Beta-lactamase-related" evidence="2">
    <location>
        <begin position="34"/>
        <end position="363"/>
    </location>
</feature>
<dbReference type="Gene3D" id="3.40.710.10">
    <property type="entry name" value="DD-peptidase/beta-lactamase superfamily"/>
    <property type="match status" value="1"/>
</dbReference>
<keyword evidence="1" id="KW-0732">Signal</keyword>
<protein>
    <submittedName>
        <fullName evidence="4">CubicO group peptidase, beta-lactamase class C family</fullName>
    </submittedName>
</protein>
<evidence type="ECO:0000259" key="3">
    <source>
        <dbReference type="Pfam" id="PF11954"/>
    </source>
</evidence>
<dbReference type="RefSeq" id="WP_062038865.1">
    <property type="nucleotide sequence ID" value="NZ_DF968182.1"/>
</dbReference>
<feature type="domain" description="Peptidase S12 Pab87-related C-terminal" evidence="3">
    <location>
        <begin position="411"/>
        <end position="510"/>
    </location>
</feature>
<dbReference type="Pfam" id="PF00144">
    <property type="entry name" value="Beta-lactamase"/>
    <property type="match status" value="1"/>
</dbReference>
<dbReference type="InterPro" id="IPR012338">
    <property type="entry name" value="Beta-lactam/transpept-like"/>
</dbReference>
<dbReference type="Pfam" id="PF11954">
    <property type="entry name" value="DUF3471"/>
    <property type="match status" value="1"/>
</dbReference>
<accession>A0A0S7BQ15</accession>
<proteinExistence type="predicted"/>
<organism evidence="4">
    <name type="scientific">Lentimicrobium saccharophilum</name>
    <dbReference type="NCBI Taxonomy" id="1678841"/>
    <lineage>
        <taxon>Bacteria</taxon>
        <taxon>Pseudomonadati</taxon>
        <taxon>Bacteroidota</taxon>
        <taxon>Bacteroidia</taxon>
        <taxon>Bacteroidales</taxon>
        <taxon>Lentimicrobiaceae</taxon>
        <taxon>Lentimicrobium</taxon>
    </lineage>
</organism>
<reference evidence="4" key="1">
    <citation type="journal article" date="2015" name="Genome Announc.">
        <title>Draft Genome Sequence of Bacteroidales Strain TBC1, a Novel Isolate from a Methanogenic Wastewater Treatment System.</title>
        <authorList>
            <person name="Tourlousse D.M."/>
            <person name="Matsuura N."/>
            <person name="Sun L."/>
            <person name="Toyonaga M."/>
            <person name="Kuroda K."/>
            <person name="Ohashi A."/>
            <person name="Cruz R."/>
            <person name="Yamaguchi T."/>
            <person name="Sekiguchi Y."/>
        </authorList>
    </citation>
    <scope>NUCLEOTIDE SEQUENCE [LARGE SCALE GENOMIC DNA]</scope>
    <source>
        <strain evidence="4">TBC1</strain>
    </source>
</reference>
<feature type="signal peptide" evidence="1">
    <location>
        <begin position="1"/>
        <end position="25"/>
    </location>
</feature>
<dbReference type="STRING" id="1678841.TBC1_11819"/>
<evidence type="ECO:0000259" key="2">
    <source>
        <dbReference type="Pfam" id="PF00144"/>
    </source>
</evidence>
<dbReference type="PANTHER" id="PTHR46825:SF15">
    <property type="entry name" value="BETA-LACTAMASE-RELATED DOMAIN-CONTAINING PROTEIN"/>
    <property type="match status" value="1"/>
</dbReference>
<evidence type="ECO:0000313" key="5">
    <source>
        <dbReference type="Proteomes" id="UP000053091"/>
    </source>
</evidence>
<feature type="chain" id="PRO_5006633074" evidence="1">
    <location>
        <begin position="26"/>
        <end position="516"/>
    </location>
</feature>
<name>A0A0S7BQ15_9BACT</name>
<dbReference type="PROSITE" id="PS51257">
    <property type="entry name" value="PROKAR_LIPOPROTEIN"/>
    <property type="match status" value="1"/>
</dbReference>
<dbReference type="SUPFAM" id="SSF56601">
    <property type="entry name" value="beta-lactamase/transpeptidase-like"/>
    <property type="match status" value="1"/>
</dbReference>
<dbReference type="PATRIC" id="fig|1678841.3.peg.929"/>